<evidence type="ECO:0000313" key="2">
    <source>
        <dbReference type="EMBL" id="MPN52694.1"/>
    </source>
</evidence>
<dbReference type="PANTHER" id="PTHR10146:SF14">
    <property type="entry name" value="PYRIDOXAL PHOSPHATE HOMEOSTASIS PROTEIN"/>
    <property type="match status" value="1"/>
</dbReference>
<dbReference type="InterPro" id="IPR029066">
    <property type="entry name" value="PLP-binding_barrel"/>
</dbReference>
<evidence type="ECO:0000256" key="1">
    <source>
        <dbReference type="ARBA" id="ARBA00022898"/>
    </source>
</evidence>
<dbReference type="PANTHER" id="PTHR10146">
    <property type="entry name" value="PROLINE SYNTHETASE CO-TRANSCRIBED BACTERIAL HOMOLOG PROTEIN"/>
    <property type="match status" value="1"/>
</dbReference>
<reference evidence="2" key="1">
    <citation type="submission" date="2019-08" db="EMBL/GenBank/DDBJ databases">
        <authorList>
            <person name="Kucharzyk K."/>
            <person name="Murdoch R.W."/>
            <person name="Higgins S."/>
            <person name="Loffler F."/>
        </authorList>
    </citation>
    <scope>NUCLEOTIDE SEQUENCE</scope>
</reference>
<comment type="caution">
    <text evidence="2">The sequence shown here is derived from an EMBL/GenBank/DDBJ whole genome shotgun (WGS) entry which is preliminary data.</text>
</comment>
<evidence type="ECO:0008006" key="3">
    <source>
        <dbReference type="Google" id="ProtNLM"/>
    </source>
</evidence>
<dbReference type="Gene3D" id="3.20.20.10">
    <property type="entry name" value="Alanine racemase"/>
    <property type="match status" value="1"/>
</dbReference>
<protein>
    <recommendedName>
        <fullName evidence="3">Alanine racemase N-terminal domain-containing protein</fullName>
    </recommendedName>
</protein>
<keyword evidence="1" id="KW-0663">Pyridoxal phosphate</keyword>
<dbReference type="GO" id="GO:0030170">
    <property type="term" value="F:pyridoxal phosphate binding"/>
    <property type="evidence" value="ECO:0007669"/>
    <property type="project" value="InterPro"/>
</dbReference>
<dbReference type="InterPro" id="IPR011078">
    <property type="entry name" value="PyrdxlP_homeostasis"/>
</dbReference>
<organism evidence="2">
    <name type="scientific">bioreactor metagenome</name>
    <dbReference type="NCBI Taxonomy" id="1076179"/>
    <lineage>
        <taxon>unclassified sequences</taxon>
        <taxon>metagenomes</taxon>
        <taxon>ecological metagenomes</taxon>
    </lineage>
</organism>
<name>A0A645IWC9_9ZZZZ</name>
<proteinExistence type="predicted"/>
<dbReference type="EMBL" id="VSSQ01119049">
    <property type="protein sequence ID" value="MPN52694.1"/>
    <property type="molecule type" value="Genomic_DNA"/>
</dbReference>
<sequence length="72" mass="8219">MATIPIGDEKSCRFYFNEMKNIFEGLKMKSFKNINMEVLSIGMTGDYKIAIEEGSTLIRIGEGVFGKRNYNK</sequence>
<accession>A0A645IWC9</accession>
<gene>
    <name evidence="2" type="ORF">SDC9_200356</name>
</gene>
<dbReference type="AlphaFoldDB" id="A0A645IWC9"/>
<dbReference type="SUPFAM" id="SSF51419">
    <property type="entry name" value="PLP-binding barrel"/>
    <property type="match status" value="1"/>
</dbReference>